<keyword evidence="2" id="KW-0328">Glycosyltransferase</keyword>
<dbReference type="InterPro" id="IPR011013">
    <property type="entry name" value="Gal_mutarotase_sf_dom"/>
</dbReference>
<evidence type="ECO:0000313" key="7">
    <source>
        <dbReference type="EMBL" id="WGS65079.1"/>
    </source>
</evidence>
<accession>A0ABY8PR43</accession>
<dbReference type="InterPro" id="IPR005195">
    <property type="entry name" value="Glyco_hydro_65_M"/>
</dbReference>
<evidence type="ECO:0000259" key="4">
    <source>
        <dbReference type="Pfam" id="PF03632"/>
    </source>
</evidence>
<dbReference type="EMBL" id="CP069362">
    <property type="protein sequence ID" value="WGS65079.1"/>
    <property type="molecule type" value="Genomic_DNA"/>
</dbReference>
<dbReference type="SUPFAM" id="SSF74650">
    <property type="entry name" value="Galactose mutarotase-like"/>
    <property type="match status" value="1"/>
</dbReference>
<dbReference type="InterPro" id="IPR005194">
    <property type="entry name" value="Glyco_hydro_65_C"/>
</dbReference>
<dbReference type="InterPro" id="IPR037018">
    <property type="entry name" value="GH65_N"/>
</dbReference>
<dbReference type="Gene3D" id="2.60.420.10">
    <property type="entry name" value="Maltose phosphorylase, domain 3"/>
    <property type="match status" value="1"/>
</dbReference>
<dbReference type="Proteomes" id="UP001232493">
    <property type="component" value="Chromosome"/>
</dbReference>
<keyword evidence="8" id="KW-1185">Reference proteome</keyword>
<dbReference type="PANTHER" id="PTHR11051:SF8">
    <property type="entry name" value="PROTEIN-GLUCOSYLGALACTOSYLHYDROXYLYSINE GLUCOSIDASE"/>
    <property type="match status" value="1"/>
</dbReference>
<name>A0ABY8PR43_9BACT</name>
<evidence type="ECO:0000256" key="3">
    <source>
        <dbReference type="ARBA" id="ARBA00022679"/>
    </source>
</evidence>
<dbReference type="InterPro" id="IPR005196">
    <property type="entry name" value="Glyco_hydro_65_N"/>
</dbReference>
<evidence type="ECO:0000259" key="6">
    <source>
        <dbReference type="Pfam" id="PF03636"/>
    </source>
</evidence>
<dbReference type="RefSeq" id="WP_280999217.1">
    <property type="nucleotide sequence ID" value="NZ_CP069362.1"/>
</dbReference>
<keyword evidence="3" id="KW-0808">Transferase</keyword>
<feature type="domain" description="Glycoside hydrolase family 65 central catalytic" evidence="4">
    <location>
        <begin position="301"/>
        <end position="677"/>
    </location>
</feature>
<dbReference type="PIRSF" id="PIRSF036289">
    <property type="entry name" value="Glycosyl_hydrolase_malt_phosph"/>
    <property type="match status" value="1"/>
</dbReference>
<organism evidence="7 8">
    <name type="scientific">Marinitoga aeolica</name>
    <dbReference type="NCBI Taxonomy" id="2809031"/>
    <lineage>
        <taxon>Bacteria</taxon>
        <taxon>Thermotogati</taxon>
        <taxon>Thermotogota</taxon>
        <taxon>Thermotogae</taxon>
        <taxon>Petrotogales</taxon>
        <taxon>Petrotogaceae</taxon>
        <taxon>Marinitoga</taxon>
    </lineage>
</organism>
<dbReference type="SUPFAM" id="SSF48208">
    <property type="entry name" value="Six-hairpin glycosidases"/>
    <property type="match status" value="1"/>
</dbReference>
<feature type="domain" description="Glycoside hydrolase family 65 C-terminal" evidence="5">
    <location>
        <begin position="689"/>
        <end position="733"/>
    </location>
</feature>
<dbReference type="PANTHER" id="PTHR11051">
    <property type="entry name" value="GLYCOSYL HYDROLASE-RELATED"/>
    <property type="match status" value="1"/>
</dbReference>
<dbReference type="Gene3D" id="2.70.98.40">
    <property type="entry name" value="Glycoside hydrolase, family 65, N-terminal domain"/>
    <property type="match status" value="1"/>
</dbReference>
<gene>
    <name evidence="7" type="ORF">JRV97_00560</name>
</gene>
<dbReference type="Pfam" id="PF03632">
    <property type="entry name" value="Glyco_hydro_65m"/>
    <property type="match status" value="1"/>
</dbReference>
<evidence type="ECO:0000259" key="5">
    <source>
        <dbReference type="Pfam" id="PF03633"/>
    </source>
</evidence>
<dbReference type="InterPro" id="IPR017045">
    <property type="entry name" value="Malt_Pase/Glycosyl_Hdrlase"/>
</dbReference>
<sequence>MILSDEKWLIKQEKFEVSSIQETIFTLSNGYLGVRGTFEDLFHNETPGTYVAGIFDKSEAQVKELVNLPYFWGLKIYLKYEYLNPFECEILDYKRILDMKQGLLYKKMRLRDKKNRITKIEGYRFLSHDNRNLALMKYKITPENYKDRMTLEYFIDGKTANSVSHPKERVKHYFLTNHIVSDDYLYLEACTRDINHKVGILSSVEIENYHSKITRNYIDFIAQSIDIDPVPQNEYTINIYTSILDSRRYDNLYENNIKEIKKARNIGIEKLLENHNKKLKKLWDVADIKIFGDEKADKSLRFNIFSLLSLANPDDEIVSIGAKGLHGEGYKGHVFWDTEIFMLPFYIYEYPEAARSFLMYRYYTLDKARENARKNGYKGAQYPWESADTGEEETPKWGEDYYGNKVRIWTGDIEYHITADIAFAIREYLRATEDWEFFLNYGAEMFFETARFWASRAKYNSKKDRYEINEVIGPDEFHEHVNNNFYTNYLAKWNIDKAFYYLNILRNKYPYNYEKILKKIKLNEEELERWKDVSNKIYIPWNKKSHLIEQFEGYFKLEDRIITKYNEKDMPEWPENVDLTKLNKYQLIKQADVLMLMHLLSEEFDYETKKINFEYYEKRTMHKSSLSPSMYAIMGLAVGDHSKAYEYFMKTALVDLEDNQGNTALGLHAASAGGTWQAAVYGFGGMYIDDNEKINFKPWLPSHWKSMEFNVYYKKQLLNIKITQDSIKINNLSSLNNK</sequence>
<feature type="domain" description="Glycoside hydrolase family 65 N-terminal" evidence="6">
    <location>
        <begin position="18"/>
        <end position="247"/>
    </location>
</feature>
<keyword evidence="7" id="KW-0378">Hydrolase</keyword>
<dbReference type="Pfam" id="PF03633">
    <property type="entry name" value="Glyco_hydro_65C"/>
    <property type="match status" value="1"/>
</dbReference>
<reference evidence="7 8" key="1">
    <citation type="submission" date="2021-02" db="EMBL/GenBank/DDBJ databases">
        <title>Characterization of Marinitoga sp. nov. str. BP5-C20A.</title>
        <authorList>
            <person name="Erauso G."/>
            <person name="Postec A."/>
        </authorList>
    </citation>
    <scope>NUCLEOTIDE SEQUENCE [LARGE SCALE GENOMIC DNA]</scope>
    <source>
        <strain evidence="7 8">BP5-C20A</strain>
    </source>
</reference>
<evidence type="ECO:0000313" key="8">
    <source>
        <dbReference type="Proteomes" id="UP001232493"/>
    </source>
</evidence>
<dbReference type="InterPro" id="IPR012341">
    <property type="entry name" value="6hp_glycosidase-like_sf"/>
</dbReference>
<comment type="similarity">
    <text evidence="1">Belongs to the glycosyl hydrolase 65 family.</text>
</comment>
<proteinExistence type="inferred from homology"/>
<protein>
    <submittedName>
        <fullName evidence="7">Glycoside hydrolase family 65 protein</fullName>
    </submittedName>
</protein>
<dbReference type="Pfam" id="PF03636">
    <property type="entry name" value="Glyco_hydro_65N"/>
    <property type="match status" value="1"/>
</dbReference>
<evidence type="ECO:0000256" key="1">
    <source>
        <dbReference type="ARBA" id="ARBA00006768"/>
    </source>
</evidence>
<evidence type="ECO:0000256" key="2">
    <source>
        <dbReference type="ARBA" id="ARBA00022676"/>
    </source>
</evidence>
<dbReference type="InterPro" id="IPR008928">
    <property type="entry name" value="6-hairpin_glycosidase_sf"/>
</dbReference>
<dbReference type="Gene3D" id="1.50.10.10">
    <property type="match status" value="1"/>
</dbReference>
<dbReference type="GO" id="GO:0016787">
    <property type="term" value="F:hydrolase activity"/>
    <property type="evidence" value="ECO:0007669"/>
    <property type="project" value="UniProtKB-KW"/>
</dbReference>